<dbReference type="Gene3D" id="3.30.565.10">
    <property type="entry name" value="Histidine kinase-like ATPase, C-terminal domain"/>
    <property type="match status" value="1"/>
</dbReference>
<dbReference type="NCBIfam" id="NF003555">
    <property type="entry name" value="PRK05218.1"/>
    <property type="match status" value="1"/>
</dbReference>
<dbReference type="PANTHER" id="PTHR11528">
    <property type="entry name" value="HEAT SHOCK PROTEIN 90 FAMILY MEMBER"/>
    <property type="match status" value="1"/>
</dbReference>
<dbReference type="InterPro" id="IPR036890">
    <property type="entry name" value="HATPase_C_sf"/>
</dbReference>
<evidence type="ECO:0000256" key="7">
    <source>
        <dbReference type="ARBA" id="ARBA00023186"/>
    </source>
</evidence>
<keyword evidence="5 10" id="KW-0067">ATP-binding</keyword>
<dbReference type="InterPro" id="IPR001404">
    <property type="entry name" value="Hsp90_fam"/>
</dbReference>
<organism evidence="12 13">
    <name type="scientific">Riesia pediculicola (strain USDA)</name>
    <dbReference type="NCBI Taxonomy" id="515618"/>
    <lineage>
        <taxon>Bacteria</taxon>
        <taxon>Pseudomonadati</taxon>
        <taxon>Pseudomonadota</taxon>
        <taxon>Gammaproteobacteria</taxon>
        <taxon>Enterobacterales</taxon>
        <taxon>Enterobacteriaceae</taxon>
        <taxon>Candidatus Riesia</taxon>
    </lineage>
</organism>
<dbReference type="Proteomes" id="UP000001700">
    <property type="component" value="Chromosome"/>
</dbReference>
<evidence type="ECO:0000256" key="8">
    <source>
        <dbReference type="ARBA" id="ARBA00058590"/>
    </source>
</evidence>
<dbReference type="PRINTS" id="PR00775">
    <property type="entry name" value="HEATSHOCK90"/>
</dbReference>
<dbReference type="KEGG" id="rip:RIEPE_0306"/>
<feature type="binding site" evidence="11">
    <location>
        <begin position="126"/>
        <end position="131"/>
    </location>
    <ligand>
        <name>ATP</name>
        <dbReference type="ChEBI" id="CHEBI:30616"/>
    </ligand>
</feature>
<dbReference type="CDD" id="cd16927">
    <property type="entry name" value="HATPase_Hsp90-like"/>
    <property type="match status" value="1"/>
</dbReference>
<gene>
    <name evidence="10" type="primary">htpG</name>
    <name evidence="12" type="ordered locus">RIEPE_0306</name>
</gene>
<dbReference type="STRING" id="515618.RIEPE_0306"/>
<dbReference type="GO" id="GO:0005524">
    <property type="term" value="F:ATP binding"/>
    <property type="evidence" value="ECO:0007669"/>
    <property type="project" value="UniProtKB-UniRule"/>
</dbReference>
<evidence type="ECO:0000313" key="13">
    <source>
        <dbReference type="Proteomes" id="UP000001700"/>
    </source>
</evidence>
<dbReference type="Gene3D" id="1.20.120.790">
    <property type="entry name" value="Heat shock protein 90, C-terminal domain"/>
    <property type="match status" value="1"/>
</dbReference>
<dbReference type="SUPFAM" id="SSF54211">
    <property type="entry name" value="Ribosomal protein S5 domain 2-like"/>
    <property type="match status" value="1"/>
</dbReference>
<evidence type="ECO:0000256" key="4">
    <source>
        <dbReference type="ARBA" id="ARBA00022741"/>
    </source>
</evidence>
<evidence type="ECO:0000313" key="12">
    <source>
        <dbReference type="EMBL" id="ADD79649.1"/>
    </source>
</evidence>
<name>D4G8A0_RIEPU</name>
<dbReference type="OrthoDB" id="9802640at2"/>
<dbReference type="InterPro" id="IPR020575">
    <property type="entry name" value="Hsp90_N"/>
</dbReference>
<keyword evidence="4 10" id="KW-0547">Nucleotide-binding</keyword>
<dbReference type="SUPFAM" id="SSF55874">
    <property type="entry name" value="ATPase domain of HSP90 chaperone/DNA topoisomerase II/histidine kinase"/>
    <property type="match status" value="1"/>
</dbReference>
<feature type="binding site" evidence="11">
    <location>
        <position position="88"/>
    </location>
    <ligand>
        <name>ATP</name>
        <dbReference type="ChEBI" id="CHEBI:30616"/>
    </ligand>
</feature>
<evidence type="ECO:0000256" key="3">
    <source>
        <dbReference type="ARBA" id="ARBA00022490"/>
    </source>
</evidence>
<sequence>MKTEKKEETLQFQSEVKQLLSLMVHSLYSNRDIFLRELISNASDAINKLKFSAISDPSLYEEEYNFEIKISIDKNNKTISIIDNGIGMSKEEVINNLGTIAKSGTKEFLKSSNSKSRKDIDQLIGQFGVGFYSSFIVSKKVIVKSRAAGLKHEEGILWESEGTGKYSVQKIEKIERGTEVLLKLREDQEDLLDSSKLSNIINRYSNHIDIPIKMKKIDRTNDRPYWKQINLATALWRREKKKIKENEYKEFYKNFFKDQNDPITWIHNKVEGKQEYISLMFIPSKSPTDIWNREKRGEFHLYVKRVFIKEISKHMIPNYLRFVRGLIDSECLSLNISREILQNNENIQKLKKQLSKRILSSLERLSQNHPEKYQTIWNEFGTVLKEGPAEDLSNRSSIIGLLRFSSTFSEDERQKISLKEYCERAKKGQKKIYYITADNYISAKKSPHLDFFRNQNIEVLLLYERIDEWMINYLFEFEGKEFQSISKNDSSLNSLVDQKEKNIFLSNEKEFEVLLKKIKRILGEKIKDVRVTHTLEKYPCVLKTDQHEISSQMAKIFSSVGQSVPKIKYDLLINQSHPIIRRILDITDDKVLSRWIKIIFDQALLMEQGTLKDINQFVIDINELLVNESFSKKL</sequence>
<feature type="binding site" evidence="11">
    <location>
        <position position="96"/>
    </location>
    <ligand>
        <name>ATP</name>
        <dbReference type="ChEBI" id="CHEBI:30616"/>
    </ligand>
</feature>
<feature type="binding site" evidence="11">
    <location>
        <position position="178"/>
    </location>
    <ligand>
        <name>ATP</name>
        <dbReference type="ChEBI" id="CHEBI:30616"/>
    </ligand>
</feature>
<comment type="subcellular location">
    <subcellularLocation>
        <location evidence="1 10">Cytoplasm</location>
    </subcellularLocation>
</comment>
<protein>
    <recommendedName>
        <fullName evidence="9 10">Chaperone protein HtpG</fullName>
    </recommendedName>
    <alternativeName>
        <fullName evidence="10">Heat shock protein HtpG</fullName>
    </alternativeName>
    <alternativeName>
        <fullName evidence="10">High temperature protein G</fullName>
    </alternativeName>
</protein>
<comment type="subunit">
    <text evidence="10">Homodimer.</text>
</comment>
<dbReference type="PIRSF" id="PIRSF002583">
    <property type="entry name" value="Hsp90"/>
    <property type="match status" value="1"/>
</dbReference>
<evidence type="ECO:0000256" key="6">
    <source>
        <dbReference type="ARBA" id="ARBA00023016"/>
    </source>
</evidence>
<proteinExistence type="inferred from homology"/>
<feature type="binding site" evidence="11">
    <location>
        <position position="41"/>
    </location>
    <ligand>
        <name>ATP</name>
        <dbReference type="ChEBI" id="CHEBI:30616"/>
    </ligand>
</feature>
<keyword evidence="13" id="KW-1185">Reference proteome</keyword>
<comment type="function">
    <text evidence="8 10">Molecular chaperone. Has ATPase activity.</text>
</comment>
<dbReference type="FunFam" id="3.30.565.10:FF:000009">
    <property type="entry name" value="Molecular chaperone HtpG"/>
    <property type="match status" value="1"/>
</dbReference>
<dbReference type="Pfam" id="PF00183">
    <property type="entry name" value="HSP90"/>
    <property type="match status" value="1"/>
</dbReference>
<dbReference type="Gene3D" id="3.40.50.11260">
    <property type="match status" value="1"/>
</dbReference>
<dbReference type="GO" id="GO:0140662">
    <property type="term" value="F:ATP-dependent protein folding chaperone"/>
    <property type="evidence" value="ECO:0007669"/>
    <property type="project" value="InterPro"/>
</dbReference>
<evidence type="ECO:0000256" key="11">
    <source>
        <dbReference type="PIRSR" id="PIRSR002583-1"/>
    </source>
</evidence>
<dbReference type="GO" id="GO:0051082">
    <property type="term" value="F:unfolded protein binding"/>
    <property type="evidence" value="ECO:0007669"/>
    <property type="project" value="UniProtKB-UniRule"/>
</dbReference>
<dbReference type="RefSeq" id="WP_013087636.1">
    <property type="nucleotide sequence ID" value="NC_014109.1"/>
</dbReference>
<feature type="region of interest" description="C" evidence="10">
    <location>
        <begin position="556"/>
        <end position="634"/>
    </location>
</feature>
<keyword evidence="6 10" id="KW-0346">Stress response</keyword>
<evidence type="ECO:0000256" key="2">
    <source>
        <dbReference type="ARBA" id="ARBA00008239"/>
    </source>
</evidence>
<keyword evidence="3 10" id="KW-0963">Cytoplasm</keyword>
<dbReference type="Gene3D" id="3.30.230.80">
    <property type="match status" value="1"/>
</dbReference>
<dbReference type="Pfam" id="PF13589">
    <property type="entry name" value="HATPase_c_3"/>
    <property type="match status" value="1"/>
</dbReference>
<keyword evidence="7 10" id="KW-0143">Chaperone</keyword>
<dbReference type="InterPro" id="IPR020568">
    <property type="entry name" value="Ribosomal_Su5_D2-typ_SF"/>
</dbReference>
<feature type="binding site" evidence="11">
    <location>
        <position position="102"/>
    </location>
    <ligand>
        <name>ATP</name>
        <dbReference type="ChEBI" id="CHEBI:30616"/>
    </ligand>
</feature>
<dbReference type="PROSITE" id="PS00298">
    <property type="entry name" value="HSP90"/>
    <property type="match status" value="1"/>
</dbReference>
<comment type="caution">
    <text evidence="10">Lacks conserved residue(s) required for the propagation of feature annotation.</text>
</comment>
<dbReference type="EMBL" id="CP001085">
    <property type="protein sequence ID" value="ADD79649.1"/>
    <property type="molecule type" value="Genomic_DNA"/>
</dbReference>
<reference evidence="12" key="1">
    <citation type="submission" date="2008-05" db="EMBL/GenBank/DDBJ databases">
        <title>Genome sequence of Riesia pediculicola USDA.</title>
        <authorList>
            <person name="Kirkness E.F."/>
        </authorList>
    </citation>
    <scope>NUCLEOTIDE SEQUENCE [LARGE SCALE GENOMIC DNA]</scope>
    <source>
        <strain evidence="12">USDA</strain>
    </source>
</reference>
<feature type="binding site" evidence="11">
    <location>
        <begin position="103"/>
        <end position="104"/>
    </location>
    <ligand>
        <name>ATP</name>
        <dbReference type="ChEBI" id="CHEBI:30616"/>
    </ligand>
</feature>
<feature type="region of interest" description="A; substrate-binding" evidence="10">
    <location>
        <begin position="1"/>
        <end position="338"/>
    </location>
</feature>
<comment type="similarity">
    <text evidence="2 10">Belongs to the heat shock protein 90 family.</text>
</comment>
<dbReference type="FunFam" id="3.30.230.80:FF:000002">
    <property type="entry name" value="Molecular chaperone HtpG"/>
    <property type="match status" value="1"/>
</dbReference>
<dbReference type="GO" id="GO:0005737">
    <property type="term" value="C:cytoplasm"/>
    <property type="evidence" value="ECO:0007669"/>
    <property type="project" value="UniProtKB-SubCell"/>
</dbReference>
<feature type="binding site" evidence="11">
    <location>
        <position position="338"/>
    </location>
    <ligand>
        <name>ATP</name>
        <dbReference type="ChEBI" id="CHEBI:30616"/>
    </ligand>
</feature>
<dbReference type="eggNOG" id="COG0326">
    <property type="taxonomic scope" value="Bacteria"/>
</dbReference>
<dbReference type="InterPro" id="IPR019805">
    <property type="entry name" value="Heat_shock_protein_90_CS"/>
</dbReference>
<accession>D4G8A0</accession>
<dbReference type="HOGENOM" id="CLU_006684_3_0_6"/>
<evidence type="ECO:0000256" key="9">
    <source>
        <dbReference type="ARBA" id="ARBA00070675"/>
    </source>
</evidence>
<evidence type="ECO:0000256" key="5">
    <source>
        <dbReference type="ARBA" id="ARBA00022840"/>
    </source>
</evidence>
<dbReference type="AlphaFoldDB" id="D4G8A0"/>
<evidence type="ECO:0000256" key="1">
    <source>
        <dbReference type="ARBA" id="ARBA00004496"/>
    </source>
</evidence>
<dbReference type="GO" id="GO:0016887">
    <property type="term" value="F:ATP hydrolysis activity"/>
    <property type="evidence" value="ECO:0007669"/>
    <property type="project" value="InterPro"/>
</dbReference>
<dbReference type="InterPro" id="IPR037196">
    <property type="entry name" value="HSP90_C"/>
</dbReference>
<evidence type="ECO:0000256" key="10">
    <source>
        <dbReference type="HAMAP-Rule" id="MF_00505"/>
    </source>
</evidence>
<dbReference type="HAMAP" id="MF_00505">
    <property type="entry name" value="HSP90"/>
    <property type="match status" value="1"/>
</dbReference>
<feature type="binding site" evidence="11">
    <location>
        <position position="37"/>
    </location>
    <ligand>
        <name>ATP</name>
        <dbReference type="ChEBI" id="CHEBI:30616"/>
    </ligand>
</feature>
<dbReference type="SUPFAM" id="SSF110942">
    <property type="entry name" value="HSP90 C-terminal domain"/>
    <property type="match status" value="1"/>
</dbReference>
<feature type="binding site" evidence="11">
    <location>
        <position position="83"/>
    </location>
    <ligand>
        <name>ATP</name>
        <dbReference type="ChEBI" id="CHEBI:30616"/>
    </ligand>
</feature>